<proteinExistence type="predicted"/>
<feature type="transmembrane region" description="Helical" evidence="1">
    <location>
        <begin position="24"/>
        <end position="57"/>
    </location>
</feature>
<dbReference type="SUPFAM" id="SSF69593">
    <property type="entry name" value="Glycerol-3-phosphate (1)-acyltransferase"/>
    <property type="match status" value="1"/>
</dbReference>
<organism evidence="3 4">
    <name type="scientific">Alligator sinensis</name>
    <name type="common">Chinese alligator</name>
    <dbReference type="NCBI Taxonomy" id="38654"/>
    <lineage>
        <taxon>Eukaryota</taxon>
        <taxon>Metazoa</taxon>
        <taxon>Chordata</taxon>
        <taxon>Craniata</taxon>
        <taxon>Vertebrata</taxon>
        <taxon>Euteleostomi</taxon>
        <taxon>Archelosauria</taxon>
        <taxon>Archosauria</taxon>
        <taxon>Crocodylia</taxon>
        <taxon>Alligatoridae</taxon>
        <taxon>Alligatorinae</taxon>
        <taxon>Alligator</taxon>
    </lineage>
</organism>
<name>A0A3Q0HDB5_ALLSI</name>
<dbReference type="CDD" id="cd07987">
    <property type="entry name" value="LPLAT_MGAT-like"/>
    <property type="match status" value="1"/>
</dbReference>
<dbReference type="Proteomes" id="UP000189705">
    <property type="component" value="Unplaced"/>
</dbReference>
<sequence length="315" mass="36489">MTYISSLSYTSEKWNDMEYLMKYLNYGVTTVVVASILAFCLTPVMVLFCKCFSLLYITIYHRSSKLKTNCSDDFWHDARQTLAYFWDLYARIWYGYELHGLKNIPEGPALLIYYHAAIPSDLMFFLARYFILKRRLCSSVTDHMVHKIPGLKTCLESLKFLHGTREECMNALKNGELVCIAPGSAREALFSDETYKLVWCNRKGFAHLAIDAKVPIIPMYTENVREASRMLKERKLIRWLYDTHRVLIVTPHGGLPVKLRTHIGEPIPYDPNITAEELAEKTKTALQNLIQRHQQIPGSMWKALLACFDKPQKDD</sequence>
<keyword evidence="1" id="KW-0472">Membrane</keyword>
<protein>
    <submittedName>
        <fullName evidence="4">Transmembrane protein 68-like</fullName>
    </submittedName>
</protein>
<dbReference type="RefSeq" id="XP_025069964.1">
    <property type="nucleotide sequence ID" value="XM_025214179.1"/>
</dbReference>
<dbReference type="FunCoup" id="A0A3Q0HDB5">
    <property type="interactions" value="7"/>
</dbReference>
<feature type="domain" description="Phospholipid/glycerol acyltransferase" evidence="2">
    <location>
        <begin position="109"/>
        <end position="224"/>
    </location>
</feature>
<evidence type="ECO:0000313" key="4">
    <source>
        <dbReference type="RefSeq" id="XP_025069964.1"/>
    </source>
</evidence>
<evidence type="ECO:0000259" key="2">
    <source>
        <dbReference type="SMART" id="SM00563"/>
    </source>
</evidence>
<dbReference type="GeneID" id="102386115"/>
<keyword evidence="1" id="KW-0812">Transmembrane</keyword>
<evidence type="ECO:0000313" key="3">
    <source>
        <dbReference type="Proteomes" id="UP000189705"/>
    </source>
</evidence>
<dbReference type="PANTHER" id="PTHR22753:SF22">
    <property type="entry name" value="PHOSPHOLIPID_GLYCEROL ACYLTRANSFERASE DOMAIN-CONTAINING PROTEIN"/>
    <property type="match status" value="1"/>
</dbReference>
<keyword evidence="1" id="KW-1133">Transmembrane helix</keyword>
<evidence type="ECO:0000256" key="1">
    <source>
        <dbReference type="SAM" id="Phobius"/>
    </source>
</evidence>
<dbReference type="InParanoid" id="A0A3Q0HDB5"/>
<dbReference type="AlphaFoldDB" id="A0A3Q0HDB5"/>
<dbReference type="GO" id="GO:0016746">
    <property type="term" value="F:acyltransferase activity"/>
    <property type="evidence" value="ECO:0007669"/>
    <property type="project" value="InterPro"/>
</dbReference>
<dbReference type="InterPro" id="IPR002123">
    <property type="entry name" value="Plipid/glycerol_acylTrfase"/>
</dbReference>
<keyword evidence="3" id="KW-1185">Reference proteome</keyword>
<feature type="transmembrane region" description="Helical" evidence="1">
    <location>
        <begin position="111"/>
        <end position="131"/>
    </location>
</feature>
<dbReference type="Pfam" id="PF01553">
    <property type="entry name" value="Acyltransferase"/>
    <property type="match status" value="1"/>
</dbReference>
<accession>A0A3Q0HDB5</accession>
<dbReference type="PANTHER" id="PTHR22753">
    <property type="entry name" value="TRANSMEMBRANE PROTEIN 68"/>
    <property type="match status" value="1"/>
</dbReference>
<dbReference type="KEGG" id="asn:102386115"/>
<reference evidence="4" key="1">
    <citation type="submission" date="2025-08" db="UniProtKB">
        <authorList>
            <consortium name="RefSeq"/>
        </authorList>
    </citation>
    <scope>IDENTIFICATION</scope>
</reference>
<dbReference type="GO" id="GO:0016020">
    <property type="term" value="C:membrane"/>
    <property type="evidence" value="ECO:0007669"/>
    <property type="project" value="TreeGrafter"/>
</dbReference>
<dbReference type="SMART" id="SM00563">
    <property type="entry name" value="PlsC"/>
    <property type="match status" value="1"/>
</dbReference>
<gene>
    <name evidence="4" type="primary">LOC102386115</name>
</gene>